<dbReference type="SUPFAM" id="SSF101908">
    <property type="entry name" value="Putative isomerase YbhE"/>
    <property type="match status" value="1"/>
</dbReference>
<evidence type="ECO:0000259" key="6">
    <source>
        <dbReference type="PROSITE" id="PS51698"/>
    </source>
</evidence>
<name>A0AAD9P9L1_RIDPI</name>
<dbReference type="AlphaFoldDB" id="A0AAD9P9L1"/>
<dbReference type="InterPro" id="IPR052085">
    <property type="entry name" value="WD-SAM-U-box"/>
</dbReference>
<dbReference type="Gene3D" id="1.10.150.50">
    <property type="entry name" value="Transcription Factor, Ets-1"/>
    <property type="match status" value="1"/>
</dbReference>
<dbReference type="InterPro" id="IPR001680">
    <property type="entry name" value="WD40_rpt"/>
</dbReference>
<dbReference type="SMART" id="SM00320">
    <property type="entry name" value="WD40"/>
    <property type="match status" value="7"/>
</dbReference>
<feature type="repeat" description="WD" evidence="4">
    <location>
        <begin position="245"/>
        <end position="286"/>
    </location>
</feature>
<dbReference type="CDD" id="cd00200">
    <property type="entry name" value="WD40"/>
    <property type="match status" value="1"/>
</dbReference>
<dbReference type="InterPro" id="IPR001660">
    <property type="entry name" value="SAM"/>
</dbReference>
<comment type="caution">
    <text evidence="7">The sequence shown here is derived from an EMBL/GenBank/DDBJ whole genome shotgun (WGS) entry which is preliminary data.</text>
</comment>
<organism evidence="7 8">
    <name type="scientific">Ridgeia piscesae</name>
    <name type="common">Tubeworm</name>
    <dbReference type="NCBI Taxonomy" id="27915"/>
    <lineage>
        <taxon>Eukaryota</taxon>
        <taxon>Metazoa</taxon>
        <taxon>Spiralia</taxon>
        <taxon>Lophotrochozoa</taxon>
        <taxon>Annelida</taxon>
        <taxon>Polychaeta</taxon>
        <taxon>Sedentaria</taxon>
        <taxon>Canalipalpata</taxon>
        <taxon>Sabellida</taxon>
        <taxon>Siboglinidae</taxon>
        <taxon>Ridgeia</taxon>
    </lineage>
</organism>
<evidence type="ECO:0000313" key="7">
    <source>
        <dbReference type="EMBL" id="KAK2190769.1"/>
    </source>
</evidence>
<sequence length="502" mass="54466">MTAPTTKLILHHTAEVHASDVNGVAFNKYTLATCSGDKTVRLLSLNDFSELPISPLQGHSYAIHCCAFASHGDILATCSTDGTCVLWNVITGTKVGTLFHPSKNSIRVCKFSPRATRLATGGSDEIVCLWDVESRKLLKSFDGHAASVTTCTFAPNGVFLVSGSTGGDIRVWDALYGHGKALTFQAEAHDMGVTCADFSPSYSEAASFNDTQLLLATGGFDNCVKLWHLCFAKTAASALTLLRVLEGHGAPLMSCCFTGSGSLLASGGVDKTIRLWDPNTGEQLCVEERHSRYVTCVAFSEDDRFLATASSDHLVNVWTVVSEKIPTGVSSVSELMTDVGHPAPVMSWSISDVCEWLTHRGMSQYVDTFRENAIDGTELLVLTDETLRTALNISALGHRNKILRLVKKLTEVTQVQSTHDIVFSDGIPDEYLCPITRDIMKDPVIASDGYSYERAAISAWLDEGKRSSPMTNAPLAKLTLTSNHSLKMLIDRCLEQHPPVKQ</sequence>
<dbReference type="PROSITE" id="PS50105">
    <property type="entry name" value="SAM_DOMAIN"/>
    <property type="match status" value="1"/>
</dbReference>
<dbReference type="GO" id="GO:0004842">
    <property type="term" value="F:ubiquitin-protein transferase activity"/>
    <property type="evidence" value="ECO:0007669"/>
    <property type="project" value="InterPro"/>
</dbReference>
<feature type="repeat" description="WD" evidence="4">
    <location>
        <begin position="287"/>
        <end position="320"/>
    </location>
</feature>
<dbReference type="InterPro" id="IPR019775">
    <property type="entry name" value="WD40_repeat_CS"/>
</dbReference>
<dbReference type="PROSITE" id="PS51698">
    <property type="entry name" value="U_BOX"/>
    <property type="match status" value="1"/>
</dbReference>
<gene>
    <name evidence="7" type="ORF">NP493_69g03013</name>
</gene>
<dbReference type="PROSITE" id="PS50294">
    <property type="entry name" value="WD_REPEATS_REGION"/>
    <property type="match status" value="5"/>
</dbReference>
<dbReference type="InterPro" id="IPR003613">
    <property type="entry name" value="Ubox_domain"/>
</dbReference>
<dbReference type="SMART" id="SM00504">
    <property type="entry name" value="Ubox"/>
    <property type="match status" value="1"/>
</dbReference>
<dbReference type="EMBL" id="JAODUO010000069">
    <property type="protein sequence ID" value="KAK2190769.1"/>
    <property type="molecule type" value="Genomic_DNA"/>
</dbReference>
<reference evidence="7" key="1">
    <citation type="journal article" date="2023" name="Mol. Biol. Evol.">
        <title>Third-Generation Sequencing Reveals the Adaptive Role of the Epigenome in Three Deep-Sea Polychaetes.</title>
        <authorList>
            <person name="Perez M."/>
            <person name="Aroh O."/>
            <person name="Sun Y."/>
            <person name="Lan Y."/>
            <person name="Juniper S.K."/>
            <person name="Young C.R."/>
            <person name="Angers B."/>
            <person name="Qian P.Y."/>
        </authorList>
    </citation>
    <scope>NUCLEOTIDE SEQUENCE</scope>
    <source>
        <strain evidence="7">R07B-5</strain>
    </source>
</reference>
<dbReference type="Gene3D" id="3.30.40.10">
    <property type="entry name" value="Zinc/RING finger domain, C3HC4 (zinc finger)"/>
    <property type="match status" value="1"/>
</dbReference>
<keyword evidence="3" id="KW-0677">Repeat</keyword>
<feature type="repeat" description="WD" evidence="4">
    <location>
        <begin position="141"/>
        <end position="173"/>
    </location>
</feature>
<dbReference type="InterPro" id="IPR013083">
    <property type="entry name" value="Znf_RING/FYVE/PHD"/>
</dbReference>
<keyword evidence="8" id="KW-1185">Reference proteome</keyword>
<dbReference type="InterPro" id="IPR020472">
    <property type="entry name" value="WD40_PAC1"/>
</dbReference>
<dbReference type="PANTHER" id="PTHR46573">
    <property type="entry name" value="WD REPEAT, SAM AND U-BOX DOMAIN-CONTAINING PROTEIN 1"/>
    <property type="match status" value="1"/>
</dbReference>
<dbReference type="PANTHER" id="PTHR46573:SF1">
    <property type="entry name" value="WD REPEAT, SAM AND U-BOX DOMAIN-CONTAINING PROTEIN 1"/>
    <property type="match status" value="1"/>
</dbReference>
<evidence type="ECO:0000256" key="1">
    <source>
        <dbReference type="ARBA" id="ARBA00020894"/>
    </source>
</evidence>
<dbReference type="PRINTS" id="PR00320">
    <property type="entry name" value="GPROTEINBRPT"/>
</dbReference>
<dbReference type="Gene3D" id="2.130.10.10">
    <property type="entry name" value="YVTN repeat-like/Quinoprotein amine dehydrogenase"/>
    <property type="match status" value="3"/>
</dbReference>
<dbReference type="Proteomes" id="UP001209878">
    <property type="component" value="Unassembled WGS sequence"/>
</dbReference>
<dbReference type="SUPFAM" id="SSF57850">
    <property type="entry name" value="RING/U-box"/>
    <property type="match status" value="1"/>
</dbReference>
<dbReference type="Pfam" id="PF04564">
    <property type="entry name" value="U-box"/>
    <property type="match status" value="1"/>
</dbReference>
<evidence type="ECO:0000256" key="4">
    <source>
        <dbReference type="PROSITE-ProRule" id="PRU00221"/>
    </source>
</evidence>
<proteinExistence type="predicted"/>
<dbReference type="InterPro" id="IPR015943">
    <property type="entry name" value="WD40/YVTN_repeat-like_dom_sf"/>
</dbReference>
<dbReference type="CDD" id="cd16655">
    <property type="entry name" value="RING-Ubox_WDSUB1-like"/>
    <property type="match status" value="1"/>
</dbReference>
<evidence type="ECO:0000256" key="2">
    <source>
        <dbReference type="ARBA" id="ARBA00022574"/>
    </source>
</evidence>
<accession>A0AAD9P9L1</accession>
<feature type="domain" description="SAM" evidence="5">
    <location>
        <begin position="348"/>
        <end position="412"/>
    </location>
</feature>
<evidence type="ECO:0000259" key="5">
    <source>
        <dbReference type="PROSITE" id="PS50105"/>
    </source>
</evidence>
<dbReference type="Pfam" id="PF00400">
    <property type="entry name" value="WD40"/>
    <property type="match status" value="7"/>
</dbReference>
<feature type="repeat" description="WD" evidence="4">
    <location>
        <begin position="99"/>
        <end position="140"/>
    </location>
</feature>
<protein>
    <recommendedName>
        <fullName evidence="1">WD repeat, SAM and U-box domain-containing protein 1</fullName>
    </recommendedName>
</protein>
<dbReference type="SMART" id="SM00454">
    <property type="entry name" value="SAM"/>
    <property type="match status" value="1"/>
</dbReference>
<feature type="repeat" description="WD" evidence="4">
    <location>
        <begin position="56"/>
        <end position="97"/>
    </location>
</feature>
<keyword evidence="2 4" id="KW-0853">WD repeat</keyword>
<feature type="domain" description="U-box" evidence="6">
    <location>
        <begin position="426"/>
        <end position="500"/>
    </location>
</feature>
<dbReference type="Pfam" id="PF07647">
    <property type="entry name" value="SAM_2"/>
    <property type="match status" value="1"/>
</dbReference>
<dbReference type="PROSITE" id="PS00678">
    <property type="entry name" value="WD_REPEATS_1"/>
    <property type="match status" value="2"/>
</dbReference>
<dbReference type="PROSITE" id="PS50082">
    <property type="entry name" value="WD_REPEATS_2"/>
    <property type="match status" value="5"/>
</dbReference>
<evidence type="ECO:0000256" key="3">
    <source>
        <dbReference type="ARBA" id="ARBA00022737"/>
    </source>
</evidence>
<dbReference type="InterPro" id="IPR013761">
    <property type="entry name" value="SAM/pointed_sf"/>
</dbReference>
<dbReference type="SUPFAM" id="SSF47769">
    <property type="entry name" value="SAM/Pointed domain"/>
    <property type="match status" value="1"/>
</dbReference>
<evidence type="ECO:0000313" key="8">
    <source>
        <dbReference type="Proteomes" id="UP001209878"/>
    </source>
</evidence>
<dbReference type="GO" id="GO:0016567">
    <property type="term" value="P:protein ubiquitination"/>
    <property type="evidence" value="ECO:0007669"/>
    <property type="project" value="InterPro"/>
</dbReference>